<accession>U1SHM6</accession>
<organism evidence="3 4">
    <name type="scientific">Alloscardovia omnicolens F0580</name>
    <dbReference type="NCBI Taxonomy" id="1321816"/>
    <lineage>
        <taxon>Bacteria</taxon>
        <taxon>Bacillati</taxon>
        <taxon>Actinomycetota</taxon>
        <taxon>Actinomycetes</taxon>
        <taxon>Bifidobacteriales</taxon>
        <taxon>Bifidobacteriaceae</taxon>
        <taxon>Alloscardovia</taxon>
    </lineage>
</organism>
<evidence type="ECO:0000313" key="3">
    <source>
        <dbReference type="EMBL" id="ERH31438.1"/>
    </source>
</evidence>
<evidence type="ECO:0000256" key="1">
    <source>
        <dbReference type="SAM" id="MobiDB-lite"/>
    </source>
</evidence>
<keyword evidence="2" id="KW-0472">Membrane</keyword>
<keyword evidence="4" id="KW-1185">Reference proteome</keyword>
<feature type="region of interest" description="Disordered" evidence="1">
    <location>
        <begin position="757"/>
        <end position="779"/>
    </location>
</feature>
<dbReference type="AlphaFoldDB" id="U1SHM6"/>
<keyword evidence="2" id="KW-1133">Transmembrane helix</keyword>
<comment type="caution">
    <text evidence="3">The sequence shown here is derived from an EMBL/GenBank/DDBJ whole genome shotgun (WGS) entry which is preliminary data.</text>
</comment>
<dbReference type="Proteomes" id="UP000016519">
    <property type="component" value="Unassembled WGS sequence"/>
</dbReference>
<evidence type="ECO:0000256" key="2">
    <source>
        <dbReference type="SAM" id="Phobius"/>
    </source>
</evidence>
<evidence type="ECO:0008006" key="5">
    <source>
        <dbReference type="Google" id="ProtNLM"/>
    </source>
</evidence>
<dbReference type="PATRIC" id="fig|1321816.3.peg.409"/>
<reference evidence="3 4" key="1">
    <citation type="submission" date="2013-08" db="EMBL/GenBank/DDBJ databases">
        <authorList>
            <person name="Weinstock G."/>
            <person name="Sodergren E."/>
            <person name="Wylie T."/>
            <person name="Fulton L."/>
            <person name="Fulton R."/>
            <person name="Fronick C."/>
            <person name="O'Laughlin M."/>
            <person name="Godfrey J."/>
            <person name="Miner T."/>
            <person name="Herter B."/>
            <person name="Appelbaum E."/>
            <person name="Cordes M."/>
            <person name="Lek S."/>
            <person name="Wollam A."/>
            <person name="Pepin K.H."/>
            <person name="Palsikar V.B."/>
            <person name="Mitreva M."/>
            <person name="Wilson R.K."/>
        </authorList>
    </citation>
    <scope>NUCLEOTIDE SEQUENCE [LARGE SCALE GENOMIC DNA]</scope>
    <source>
        <strain evidence="3 4">F0580</strain>
    </source>
</reference>
<feature type="transmembrane region" description="Helical" evidence="2">
    <location>
        <begin position="63"/>
        <end position="83"/>
    </location>
</feature>
<sequence>MKKLFRRRLKCSDSALAREERQAVSKEKRAENNVVKNRVEENSVRMLRSLRSERAQMLRTSRVARILSLLWGMLLSVALLVVLCLNVQPQIASAKPAGGHLARPSKSLFMLLPSFKGYVLGVIGVSENGDYLYCHQWGVDSTWTFSNSRQIPDSPQTRSMGYLLEKYHNSSNPLDHAALATLIHDHFDLDSSRPQWNASRARVMSDAPGVEQRATELWAEGTSHAVAGTEVTMAYSQAKRRGRVSVRVTNASGESLNNVPVTVRLHGPAHFESNNSDSITVTSAADPVDVPWVATGEGEVSTSQSVSVQTLDDVDSAQNFVRLGDNHEAVFQGIRFDVRKVFQPEIRTQVPSLIDEAGNAMSDSVQVGVMSGDAWEKGVTLKATGYAYTGLTHEKVAQLSADEKIQVRDGEKAADYIARLRELGLESVGTEQIEFTDAGQTRDVHSSVITDEESKFTTWVWTIARDEQGEDADGKDARQWMDKDAISGLLDVKESTSTRQHVSVDSTVSEHSAELGAPLTDRITIAGFPDDHGEFTGNERFGWKADERLATVRVYWSADKPDSVVAPADDDTHQLVGQFEYEARNGVLAVGGGKPDAHGEPVYIYADRLGYYAFVYGFAGDDRVMPVTSAWNDEWECTRVVKTPHSASIVTHVDKSEVMPGEDFADIARVEGAVSEGSTVSFTAYDAADSGGEMGATPVLIKEEKVAITPDMRADDGSYEVRSPSVRSQTPGIVYWKATLRGADGTILASHGLGVAGEQTEIKPPPDTPKTPEKPSQPLARTGISLVRVAAAAATAMLAYGLLVAARTLWRLRHE</sequence>
<proteinExistence type="predicted"/>
<feature type="transmembrane region" description="Helical" evidence="2">
    <location>
        <begin position="786"/>
        <end position="810"/>
    </location>
</feature>
<keyword evidence="2" id="KW-0812">Transmembrane</keyword>
<gene>
    <name evidence="3" type="ORF">HMPREF9244_00473</name>
</gene>
<evidence type="ECO:0000313" key="4">
    <source>
        <dbReference type="Proteomes" id="UP000016519"/>
    </source>
</evidence>
<name>U1SHM6_9BIFI</name>
<protein>
    <recommendedName>
        <fullName evidence="5">LPXTG-motif protein cell wall anchor domain protein</fullName>
    </recommendedName>
</protein>
<dbReference type="HOGENOM" id="CLU_018430_0_0_11"/>
<dbReference type="EMBL" id="AWSI01000013">
    <property type="protein sequence ID" value="ERH31438.1"/>
    <property type="molecule type" value="Genomic_DNA"/>
</dbReference>
<dbReference type="STRING" id="419015.HMPREF3214_01472"/>